<keyword evidence="2" id="KW-1185">Reference proteome</keyword>
<dbReference type="EMBL" id="BMAW01092770">
    <property type="protein sequence ID" value="GFS56931.1"/>
    <property type="molecule type" value="Genomic_DNA"/>
</dbReference>
<name>A0A8X6MIR2_NEPPI</name>
<proteinExistence type="predicted"/>
<evidence type="ECO:0000313" key="2">
    <source>
        <dbReference type="Proteomes" id="UP000887013"/>
    </source>
</evidence>
<reference evidence="1" key="1">
    <citation type="submission" date="2020-08" db="EMBL/GenBank/DDBJ databases">
        <title>Multicomponent nature underlies the extraordinary mechanical properties of spider dragline silk.</title>
        <authorList>
            <person name="Kono N."/>
            <person name="Nakamura H."/>
            <person name="Mori M."/>
            <person name="Yoshida Y."/>
            <person name="Ohtoshi R."/>
            <person name="Malay A.D."/>
            <person name="Moran D.A.P."/>
            <person name="Tomita M."/>
            <person name="Numata K."/>
            <person name="Arakawa K."/>
        </authorList>
    </citation>
    <scope>NUCLEOTIDE SEQUENCE</scope>
</reference>
<organism evidence="1 2">
    <name type="scientific">Nephila pilipes</name>
    <name type="common">Giant wood spider</name>
    <name type="synonym">Nephila maculata</name>
    <dbReference type="NCBI Taxonomy" id="299642"/>
    <lineage>
        <taxon>Eukaryota</taxon>
        <taxon>Metazoa</taxon>
        <taxon>Ecdysozoa</taxon>
        <taxon>Arthropoda</taxon>
        <taxon>Chelicerata</taxon>
        <taxon>Arachnida</taxon>
        <taxon>Araneae</taxon>
        <taxon>Araneomorphae</taxon>
        <taxon>Entelegynae</taxon>
        <taxon>Araneoidea</taxon>
        <taxon>Nephilidae</taxon>
        <taxon>Nephila</taxon>
    </lineage>
</organism>
<dbReference type="Gene3D" id="3.30.1370.10">
    <property type="entry name" value="K Homology domain, type 1"/>
    <property type="match status" value="1"/>
</dbReference>
<accession>A0A8X6MIR2</accession>
<dbReference type="InterPro" id="IPR036612">
    <property type="entry name" value="KH_dom_type_1_sf"/>
</dbReference>
<protein>
    <submittedName>
        <fullName evidence="1">Uncharacterized protein</fullName>
    </submittedName>
</protein>
<dbReference type="AlphaFoldDB" id="A0A8X6MIR2"/>
<sequence length="206" mass="23549">MSSAPMVKKIREIRDKFSQPNTSFPEPGLKNDKVTIRGPKSDVYARYKYLRRMNEETKLTNFSVEVPIYKQNPECLLGDQQNPGRTSYLVSDRRSGTTSASCRSPWKQSVARRWFVVLTTCGSLGAETEAFFKNMIQEVISKNFGVKSKGHKELMYMNLLNSYSGWELRFTGWGIFEIDKKLFLTVSGVLVTYGVLFASELRKAEI</sequence>
<evidence type="ECO:0000313" key="1">
    <source>
        <dbReference type="EMBL" id="GFS56931.1"/>
    </source>
</evidence>
<dbReference type="OrthoDB" id="10440343at2759"/>
<gene>
    <name evidence="1" type="primary">AVEN_109535_1</name>
    <name evidence="1" type="ORF">NPIL_395631</name>
</gene>
<dbReference type="GO" id="GO:0003723">
    <property type="term" value="F:RNA binding"/>
    <property type="evidence" value="ECO:0007669"/>
    <property type="project" value="InterPro"/>
</dbReference>
<comment type="caution">
    <text evidence="1">The sequence shown here is derived from an EMBL/GenBank/DDBJ whole genome shotgun (WGS) entry which is preliminary data.</text>
</comment>
<dbReference type="Proteomes" id="UP000887013">
    <property type="component" value="Unassembled WGS sequence"/>
</dbReference>